<dbReference type="AlphaFoldDB" id="Q9TY06"/>
<evidence type="ECO:0000313" key="3">
    <source>
        <dbReference type="WormBase" id="R09F10.9"/>
    </source>
</evidence>
<dbReference type="InterPro" id="IPR021543">
    <property type="entry name" value="EGL-1"/>
</dbReference>
<gene>
    <name evidence="1 3" type="primary">ced-13</name>
    <name evidence="1" type="ORF">CELE_R09F10.9</name>
    <name evidence="3" type="ORF">R09F10.9</name>
</gene>
<dbReference type="RefSeq" id="NP_509402.1">
    <property type="nucleotide sequence ID" value="NM_077001.2"/>
</dbReference>
<keyword evidence="2" id="KW-1185">Reference proteome</keyword>
<dbReference type="WormBase" id="R09F10.9">
    <property type="protein sequence ID" value="CE23911"/>
    <property type="gene ID" value="WBGene00000427"/>
    <property type="gene designation" value="ced-13"/>
</dbReference>
<dbReference type="HOGENOM" id="CLU_2335534_0_0_1"/>
<dbReference type="EMBL" id="BX284606">
    <property type="protein sequence ID" value="CCD69421.1"/>
    <property type="molecule type" value="Genomic_DNA"/>
</dbReference>
<dbReference type="KEGG" id="cel:CELE_R09F10.9"/>
<dbReference type="SMR" id="Q9TY06"/>
<dbReference type="UCSC" id="R09F10.9">
    <property type="organism name" value="c. elegans"/>
</dbReference>
<dbReference type="InParanoid" id="Q9TY06"/>
<organism evidence="1 2">
    <name type="scientific">Caenorhabditis elegans</name>
    <dbReference type="NCBI Taxonomy" id="6239"/>
    <lineage>
        <taxon>Eukaryota</taxon>
        <taxon>Metazoa</taxon>
        <taxon>Ecdysozoa</taxon>
        <taxon>Nematoda</taxon>
        <taxon>Chromadorea</taxon>
        <taxon>Rhabditida</taxon>
        <taxon>Rhabditina</taxon>
        <taxon>Rhabditomorpha</taxon>
        <taxon>Rhabditoidea</taxon>
        <taxon>Rhabditidae</taxon>
        <taxon>Peloderinae</taxon>
        <taxon>Caenorhabditis</taxon>
    </lineage>
</organism>
<sequence>MMSYKRDGYFSIVSSCLIFCLHFLPLLSIRTKLSSLFITSLANNACNSNTVEYNIGRKLTVMCDEFDSELMSYKEEKSFVKFLGSGFKTYASIVRRVF</sequence>
<dbReference type="PaxDb" id="6239-R09F10.9"/>
<dbReference type="Bgee" id="WBGene00000427">
    <property type="expression patterns" value="Expressed in pharyngeal muscle cell (C elegans) and 1 other cell type or tissue"/>
</dbReference>
<dbReference type="STRING" id="6239.R09F10.9.1"/>
<evidence type="ECO:0000313" key="1">
    <source>
        <dbReference type="EMBL" id="CCD69421.1"/>
    </source>
</evidence>
<dbReference type="GO" id="GO:0042771">
    <property type="term" value="P:intrinsic apoptotic signaling pathway in response to DNA damage by p53 class mediator"/>
    <property type="evidence" value="ECO:0000314"/>
    <property type="project" value="WormBase"/>
</dbReference>
<reference evidence="1 2" key="1">
    <citation type="journal article" date="1998" name="Science">
        <title>Genome sequence of the nematode C. elegans: a platform for investigating biology.</title>
        <authorList>
            <consortium name="The C. elegans sequencing consortium"/>
            <person name="Sulson J.E."/>
            <person name="Waterston R."/>
        </authorList>
    </citation>
    <scope>NUCLEOTIDE SEQUENCE [LARGE SCALE GENOMIC DNA]</scope>
    <source>
        <strain evidence="1 2">Bristol N2</strain>
    </source>
</reference>
<proteinExistence type="predicted"/>
<protein>
    <submittedName>
        <fullName evidence="1">Secreted protein</fullName>
    </submittedName>
</protein>
<name>Q9TY06_CAEEL</name>
<accession>Q9TY06</accession>
<dbReference type="GO" id="GO:0051400">
    <property type="term" value="F:BH domain binding"/>
    <property type="evidence" value="ECO:0000353"/>
    <property type="project" value="WormBase"/>
</dbReference>
<dbReference type="GO" id="GO:0043065">
    <property type="term" value="P:positive regulation of apoptotic process"/>
    <property type="evidence" value="ECO:0000316"/>
    <property type="project" value="WormBase"/>
</dbReference>
<dbReference type="GeneID" id="191625"/>
<dbReference type="CTD" id="191625"/>
<dbReference type="Pfam" id="PF11430">
    <property type="entry name" value="EGL-1"/>
    <property type="match status" value="1"/>
</dbReference>
<dbReference type="AGR" id="WB:WBGene00000427"/>
<evidence type="ECO:0000313" key="2">
    <source>
        <dbReference type="Proteomes" id="UP000001940"/>
    </source>
</evidence>
<dbReference type="Proteomes" id="UP000001940">
    <property type="component" value="Chromosome X"/>
</dbReference>